<keyword evidence="12" id="KW-1185">Reference proteome</keyword>
<evidence type="ECO:0000313" key="11">
    <source>
        <dbReference type="EMBL" id="GBN75015.1"/>
    </source>
</evidence>
<dbReference type="PROSITE" id="PS50068">
    <property type="entry name" value="LDLRA_2"/>
    <property type="match status" value="2"/>
</dbReference>
<dbReference type="PANTHER" id="PTHR22722">
    <property type="entry name" value="LOW-DENSITY LIPOPROTEIN RECEPTOR-RELATED PROTEIN 2-RELATED"/>
    <property type="match status" value="1"/>
</dbReference>
<dbReference type="PRINTS" id="PR00261">
    <property type="entry name" value="LDLRECEPTOR"/>
</dbReference>
<keyword evidence="3" id="KW-0677">Repeat</keyword>
<feature type="disulfide bond" evidence="9">
    <location>
        <begin position="39"/>
        <end position="51"/>
    </location>
</feature>
<keyword evidence="8" id="KW-0325">Glycoprotein</keyword>
<feature type="disulfide bond" evidence="9">
    <location>
        <begin position="46"/>
        <end position="64"/>
    </location>
</feature>
<evidence type="ECO:0000256" key="10">
    <source>
        <dbReference type="SAM" id="MobiDB-lite"/>
    </source>
</evidence>
<reference evidence="11 12" key="1">
    <citation type="journal article" date="2019" name="Sci. Rep.">
        <title>Orb-weaving spider Araneus ventricosus genome elucidates the spidroin gene catalogue.</title>
        <authorList>
            <person name="Kono N."/>
            <person name="Nakamura H."/>
            <person name="Ohtoshi R."/>
            <person name="Moran D.A.P."/>
            <person name="Shinohara A."/>
            <person name="Yoshida Y."/>
            <person name="Fujiwara M."/>
            <person name="Mori M."/>
            <person name="Tomita M."/>
            <person name="Arakawa K."/>
        </authorList>
    </citation>
    <scope>NUCLEOTIDE SEQUENCE [LARGE SCALE GENOMIC DNA]</scope>
</reference>
<dbReference type="SUPFAM" id="SSF57424">
    <property type="entry name" value="LDL receptor-like module"/>
    <property type="match status" value="2"/>
</dbReference>
<evidence type="ECO:0000256" key="4">
    <source>
        <dbReference type="ARBA" id="ARBA00022989"/>
    </source>
</evidence>
<accession>A0A4Y2RJD2</accession>
<dbReference type="GO" id="GO:0043235">
    <property type="term" value="C:receptor complex"/>
    <property type="evidence" value="ECO:0007669"/>
    <property type="project" value="TreeGrafter"/>
</dbReference>
<evidence type="ECO:0000256" key="1">
    <source>
        <dbReference type="ARBA" id="ARBA00004167"/>
    </source>
</evidence>
<dbReference type="PROSITE" id="PS01209">
    <property type="entry name" value="LDLRA_1"/>
    <property type="match status" value="1"/>
</dbReference>
<dbReference type="Gene3D" id="4.10.400.10">
    <property type="entry name" value="Low-density Lipoprotein Receptor"/>
    <property type="match status" value="2"/>
</dbReference>
<protein>
    <submittedName>
        <fullName evidence="11">Low-density lipoprotein receptor-related protein 1</fullName>
    </submittedName>
</protein>
<comment type="caution">
    <text evidence="11">The sequence shown here is derived from an EMBL/GenBank/DDBJ whole genome shotgun (WGS) entry which is preliminary data.</text>
</comment>
<feature type="disulfide bond" evidence="9">
    <location>
        <begin position="58"/>
        <end position="73"/>
    </location>
</feature>
<dbReference type="InterPro" id="IPR023415">
    <property type="entry name" value="LDLR_class-A_CS"/>
</dbReference>
<dbReference type="InterPro" id="IPR051221">
    <property type="entry name" value="LDLR-related"/>
</dbReference>
<dbReference type="SMART" id="SM00192">
    <property type="entry name" value="LDLa"/>
    <property type="match status" value="2"/>
</dbReference>
<evidence type="ECO:0000313" key="12">
    <source>
        <dbReference type="Proteomes" id="UP000499080"/>
    </source>
</evidence>
<dbReference type="GO" id="GO:0005886">
    <property type="term" value="C:plasma membrane"/>
    <property type="evidence" value="ECO:0007669"/>
    <property type="project" value="TreeGrafter"/>
</dbReference>
<evidence type="ECO:0000256" key="7">
    <source>
        <dbReference type="ARBA" id="ARBA00023170"/>
    </source>
</evidence>
<comment type="subcellular location">
    <subcellularLocation>
        <location evidence="1">Membrane</location>
        <topology evidence="1">Single-pass membrane protein</topology>
    </subcellularLocation>
</comment>
<comment type="caution">
    <text evidence="9">Lacks conserved residue(s) required for the propagation of feature annotation.</text>
</comment>
<sequence>SQFVCTATYKCIPSWWYCDTQDDCGDRSDEPDDCPSFHCSPGQFQCANNNCIQPNQICDRVSQCRDMSDEKDCVAKRPPIGVVRKFGEGVRAQVPSPSSDHGSKLQIPSLNSPLVASKRDINIT</sequence>
<dbReference type="GO" id="GO:0005041">
    <property type="term" value="F:low-density lipoprotein particle receptor activity"/>
    <property type="evidence" value="ECO:0007669"/>
    <property type="project" value="TreeGrafter"/>
</dbReference>
<keyword evidence="4" id="KW-1133">Transmembrane helix</keyword>
<dbReference type="InterPro" id="IPR036055">
    <property type="entry name" value="LDL_receptor-like_sf"/>
</dbReference>
<dbReference type="PANTHER" id="PTHR22722:SF5">
    <property type="entry name" value="LOW-DENSITY LIPOPROTEIN RECEPTOR-RELATED PROTEIN 1B"/>
    <property type="match status" value="1"/>
</dbReference>
<feature type="non-terminal residue" evidence="11">
    <location>
        <position position="1"/>
    </location>
</feature>
<gene>
    <name evidence="11" type="primary">LRP1_10</name>
    <name evidence="11" type="ORF">AVEN_100675_1</name>
</gene>
<keyword evidence="5" id="KW-0472">Membrane</keyword>
<feature type="compositionally biased region" description="Polar residues" evidence="10">
    <location>
        <begin position="95"/>
        <end position="110"/>
    </location>
</feature>
<evidence type="ECO:0000256" key="8">
    <source>
        <dbReference type="ARBA" id="ARBA00023180"/>
    </source>
</evidence>
<dbReference type="EMBL" id="BGPR01144950">
    <property type="protein sequence ID" value="GBN75015.1"/>
    <property type="molecule type" value="Genomic_DNA"/>
</dbReference>
<dbReference type="CDD" id="cd00112">
    <property type="entry name" value="LDLa"/>
    <property type="match status" value="2"/>
</dbReference>
<dbReference type="Proteomes" id="UP000499080">
    <property type="component" value="Unassembled WGS sequence"/>
</dbReference>
<evidence type="ECO:0000256" key="9">
    <source>
        <dbReference type="PROSITE-ProRule" id="PRU00124"/>
    </source>
</evidence>
<evidence type="ECO:0000256" key="5">
    <source>
        <dbReference type="ARBA" id="ARBA00023136"/>
    </source>
</evidence>
<feature type="region of interest" description="Disordered" evidence="10">
    <location>
        <begin position="89"/>
        <end position="110"/>
    </location>
</feature>
<dbReference type="OrthoDB" id="21182at2759"/>
<evidence type="ECO:0000256" key="3">
    <source>
        <dbReference type="ARBA" id="ARBA00022737"/>
    </source>
</evidence>
<dbReference type="Pfam" id="PF00057">
    <property type="entry name" value="Ldl_recept_a"/>
    <property type="match status" value="2"/>
</dbReference>
<dbReference type="AlphaFoldDB" id="A0A4Y2RJD2"/>
<keyword evidence="6 9" id="KW-1015">Disulfide bond</keyword>
<dbReference type="InterPro" id="IPR002172">
    <property type="entry name" value="LDrepeatLR_classA_rpt"/>
</dbReference>
<dbReference type="FunFam" id="4.10.400.10:FF:000007">
    <property type="entry name" value="Low density lipoprotein receptor-related protein 1"/>
    <property type="match status" value="1"/>
</dbReference>
<keyword evidence="7 11" id="KW-0675">Receptor</keyword>
<evidence type="ECO:0000256" key="2">
    <source>
        <dbReference type="ARBA" id="ARBA00022692"/>
    </source>
</evidence>
<proteinExistence type="predicted"/>
<keyword evidence="2" id="KW-0812">Transmembrane</keyword>
<evidence type="ECO:0000256" key="6">
    <source>
        <dbReference type="ARBA" id="ARBA00023157"/>
    </source>
</evidence>
<keyword evidence="11" id="KW-0449">Lipoprotein</keyword>
<organism evidence="11 12">
    <name type="scientific">Araneus ventricosus</name>
    <name type="common">Orbweaver spider</name>
    <name type="synonym">Epeira ventricosa</name>
    <dbReference type="NCBI Taxonomy" id="182803"/>
    <lineage>
        <taxon>Eukaryota</taxon>
        <taxon>Metazoa</taxon>
        <taxon>Ecdysozoa</taxon>
        <taxon>Arthropoda</taxon>
        <taxon>Chelicerata</taxon>
        <taxon>Arachnida</taxon>
        <taxon>Araneae</taxon>
        <taxon>Araneomorphae</taxon>
        <taxon>Entelegynae</taxon>
        <taxon>Araneoidea</taxon>
        <taxon>Araneidae</taxon>
        <taxon>Araneus</taxon>
    </lineage>
</organism>
<name>A0A4Y2RJD2_ARAVE</name>